<dbReference type="EMBL" id="WBZC01000009">
    <property type="protein sequence ID" value="KAB3537697.1"/>
    <property type="molecule type" value="Genomic_DNA"/>
</dbReference>
<keyword evidence="2" id="KW-1185">Reference proteome</keyword>
<sequence length="86" mass="9930">MKKKVVVENTLEDVKNYYTKHGYNVNSLYFNDNINDINLDEYDAIVVNSINNLNIASNVKDSGKVVEAMGLAPHQVFEKMHERTRR</sequence>
<dbReference type="Proteomes" id="UP000432715">
    <property type="component" value="Unassembled WGS sequence"/>
</dbReference>
<accession>A0A6I0FER9</accession>
<reference evidence="1 2" key="1">
    <citation type="submission" date="2019-10" db="EMBL/GenBank/DDBJ databases">
        <title>Alkaliphilus serpentinus sp. nov. and Alkaliphilus pronyensis sp. nov., two novel anaerobic alkaliphilic species isolated from the serpentinized-hosted hydrothermal field of the Prony Bay (New Caledonia).</title>
        <authorList>
            <person name="Postec A."/>
        </authorList>
    </citation>
    <scope>NUCLEOTIDE SEQUENCE [LARGE SCALE GENOMIC DNA]</scope>
    <source>
        <strain evidence="1 2">LacV</strain>
    </source>
</reference>
<gene>
    <name evidence="1" type="ORF">F8154_02490</name>
</gene>
<comment type="caution">
    <text evidence="1">The sequence shown here is derived from an EMBL/GenBank/DDBJ whole genome shotgun (WGS) entry which is preliminary data.</text>
</comment>
<dbReference type="RefSeq" id="WP_151860012.1">
    <property type="nucleotide sequence ID" value="NZ_WBZC01000009.1"/>
</dbReference>
<evidence type="ECO:0000313" key="2">
    <source>
        <dbReference type="Proteomes" id="UP000432715"/>
    </source>
</evidence>
<dbReference type="AlphaFoldDB" id="A0A6I0FER9"/>
<name>A0A6I0FER9_9FIRM</name>
<dbReference type="Pfam" id="PF03698">
    <property type="entry name" value="UPF0180"/>
    <property type="match status" value="1"/>
</dbReference>
<organism evidence="1 2">
    <name type="scientific">Alkaliphilus pronyensis</name>
    <dbReference type="NCBI Taxonomy" id="1482732"/>
    <lineage>
        <taxon>Bacteria</taxon>
        <taxon>Bacillati</taxon>
        <taxon>Bacillota</taxon>
        <taxon>Clostridia</taxon>
        <taxon>Peptostreptococcales</taxon>
        <taxon>Natronincolaceae</taxon>
        <taxon>Alkaliphilus</taxon>
    </lineage>
</organism>
<protein>
    <recommendedName>
        <fullName evidence="3">YkuS family protein</fullName>
    </recommendedName>
</protein>
<evidence type="ECO:0008006" key="3">
    <source>
        <dbReference type="Google" id="ProtNLM"/>
    </source>
</evidence>
<dbReference type="OrthoDB" id="1954682at2"/>
<proteinExistence type="predicted"/>
<dbReference type="InterPro" id="IPR005370">
    <property type="entry name" value="UPF0180"/>
</dbReference>
<evidence type="ECO:0000313" key="1">
    <source>
        <dbReference type="EMBL" id="KAB3537697.1"/>
    </source>
</evidence>